<dbReference type="EMBL" id="AFZC02000003">
    <property type="protein sequence ID" value="EHL11954.1"/>
    <property type="molecule type" value="Genomic_DNA"/>
</dbReference>
<evidence type="ECO:0000313" key="5">
    <source>
        <dbReference type="Proteomes" id="UP000018461"/>
    </source>
</evidence>
<dbReference type="InterPro" id="IPR002495">
    <property type="entry name" value="Glyco_trans_8"/>
</dbReference>
<dbReference type="Pfam" id="PF01501">
    <property type="entry name" value="Glyco_transf_8"/>
    <property type="match status" value="1"/>
</dbReference>
<dbReference type="PANTHER" id="PTHR13778">
    <property type="entry name" value="GLYCOSYLTRANSFERASE 8 DOMAIN-CONTAINING PROTEIN"/>
    <property type="match status" value="1"/>
</dbReference>
<protein>
    <recommendedName>
        <fullName evidence="6">Glycosyl transferase family 8 C-terminal domain-containing protein</fullName>
    </recommendedName>
</protein>
<keyword evidence="1" id="KW-0328">Glycosyltransferase</keyword>
<proteinExistence type="predicted"/>
<dbReference type="GO" id="GO:0046872">
    <property type="term" value="F:metal ion binding"/>
    <property type="evidence" value="ECO:0007669"/>
    <property type="project" value="UniProtKB-KW"/>
</dbReference>
<dbReference type="Gene3D" id="3.90.550.10">
    <property type="entry name" value="Spore Coat Polysaccharide Biosynthesis Protein SpsA, Chain A"/>
    <property type="match status" value="1"/>
</dbReference>
<evidence type="ECO:0000313" key="4">
    <source>
        <dbReference type="EMBL" id="EHL11954.1"/>
    </source>
</evidence>
<dbReference type="GO" id="GO:0016757">
    <property type="term" value="F:glycosyltransferase activity"/>
    <property type="evidence" value="ECO:0007669"/>
    <property type="project" value="UniProtKB-KW"/>
</dbReference>
<comment type="caution">
    <text evidence="4">The sequence shown here is derived from an EMBL/GenBank/DDBJ whole genome shotgun (WGS) entry which is preliminary data.</text>
</comment>
<dbReference type="InterPro" id="IPR050748">
    <property type="entry name" value="Glycosyltrans_8_dom-fam"/>
</dbReference>
<evidence type="ECO:0000256" key="2">
    <source>
        <dbReference type="ARBA" id="ARBA00022679"/>
    </source>
</evidence>
<dbReference type="RefSeq" id="WP_009534644.1">
    <property type="nucleotide sequence ID" value="NZ_KE148312.1"/>
</dbReference>
<sequence length="326" mass="37857">MHIIYGVDDNFIPLLSVSISSVLHTMQGETLHFHILSMGCKKENEEKLRHFIEGEGQKISFYELEEKLQELKKRIPGLNTGSFSPATLLRLFIPGVLPKNVTKALYLDADTVVLQSLTPLYATALSENALGMAAEPSIYKSHCRFLGLSEKEPYFNAGMILWNLSYFREQGLEEQCLRYYQLKKGRLPFNDQDILNIVCKGKIKPLPQRYNFFSNYYYFRYKALCENAPWYEKLEKKKGFKRAKAHPVMVHFAGASRPYVRGSGNPYGRAFRYYAENSPFTVEEVKGKELFMLLYRGMNVLSFFFPKLRERIGEAYYRSLCKKMKI</sequence>
<dbReference type="HOGENOM" id="CLU_050833_0_2_9"/>
<dbReference type="PATRIC" id="fig|796943.3.peg.1188"/>
<keyword evidence="3" id="KW-0479">Metal-binding</keyword>
<dbReference type="STRING" id="796943.HMPREF9625_00784"/>
<keyword evidence="5" id="KW-1185">Reference proteome</keyword>
<evidence type="ECO:0008006" key="6">
    <source>
        <dbReference type="Google" id="ProtNLM"/>
    </source>
</evidence>
<name>G9WN51_9FIRM</name>
<evidence type="ECO:0000256" key="3">
    <source>
        <dbReference type="ARBA" id="ARBA00022723"/>
    </source>
</evidence>
<dbReference type="SUPFAM" id="SSF53448">
    <property type="entry name" value="Nucleotide-diphospho-sugar transferases"/>
    <property type="match status" value="1"/>
</dbReference>
<gene>
    <name evidence="4" type="ORF">HMPREF9625_00784</name>
</gene>
<evidence type="ECO:0000256" key="1">
    <source>
        <dbReference type="ARBA" id="ARBA00022676"/>
    </source>
</evidence>
<dbReference type="CDD" id="cd04194">
    <property type="entry name" value="GT8_A4GalT_like"/>
    <property type="match status" value="1"/>
</dbReference>
<dbReference type="InterPro" id="IPR029044">
    <property type="entry name" value="Nucleotide-diphossugar_trans"/>
</dbReference>
<reference evidence="4" key="1">
    <citation type="submission" date="2011-08" db="EMBL/GenBank/DDBJ databases">
        <authorList>
            <consortium name="The Broad Institute Genome Sequencing Platform"/>
            <person name="Earl A."/>
            <person name="Ward D."/>
            <person name="Feldgarden M."/>
            <person name="Gevers D."/>
            <person name="Sizova M."/>
            <person name="Hazen A."/>
            <person name="Epstein S."/>
            <person name="Young S.K."/>
            <person name="Zeng Q."/>
            <person name="Gargeya S."/>
            <person name="Fitzgerald M."/>
            <person name="Haas B."/>
            <person name="Abouelleil A."/>
            <person name="Alvarado L."/>
            <person name="Arachchi H.M."/>
            <person name="Berlin A."/>
            <person name="Brown A."/>
            <person name="Chapman S.B."/>
            <person name="Chen Z."/>
            <person name="Dunbar C."/>
            <person name="Freedman E."/>
            <person name="Gearin G."/>
            <person name="Gellesch M."/>
            <person name="Goldberg J."/>
            <person name="Griggs A."/>
            <person name="Gujja S."/>
            <person name="Heiman D."/>
            <person name="Howarth C."/>
            <person name="Larson L."/>
            <person name="Lui A."/>
            <person name="MacDonald P.J.P."/>
            <person name="Montmayeur A."/>
            <person name="Murphy C."/>
            <person name="Neiman D."/>
            <person name="Pearson M."/>
            <person name="Priest M."/>
            <person name="Roberts A."/>
            <person name="Saif S."/>
            <person name="Shea T."/>
            <person name="Shenoy N."/>
            <person name="Sisk P."/>
            <person name="Stolte C."/>
            <person name="Sykes S."/>
            <person name="Wortman J."/>
            <person name="Nusbaum C."/>
            <person name="Birren B."/>
        </authorList>
    </citation>
    <scope>NUCLEOTIDE SEQUENCE</scope>
    <source>
        <strain evidence="4">ACB1</strain>
    </source>
</reference>
<accession>G9WN51</accession>
<reference evidence="4" key="2">
    <citation type="submission" date="2013-03" db="EMBL/GenBank/DDBJ databases">
        <title>The Genome Sequence of Oribacterium sp. ACB1.</title>
        <authorList>
            <consortium name="The Broad Institute Genomics Platform"/>
            <consortium name="The Broad Institute Genome Sequencing Center for Infectious Disease"/>
            <person name="Earl A."/>
            <person name="Ward D."/>
            <person name="Feldgarden M."/>
            <person name="Gevers D."/>
            <person name="Sizova M."/>
            <person name="Hazen A."/>
            <person name="Epstein S."/>
            <person name="Walker B."/>
            <person name="Young S."/>
            <person name="Zeng Q."/>
            <person name="Gargeya S."/>
            <person name="Fitzgerald M."/>
            <person name="Haas B."/>
            <person name="Abouelleil A."/>
            <person name="Allen A.W."/>
            <person name="Alvarado L."/>
            <person name="Arachchi H.M."/>
            <person name="Berlin A.M."/>
            <person name="Chapman S.B."/>
            <person name="Gainer-Dewar J."/>
            <person name="Goldberg J."/>
            <person name="Griggs A."/>
            <person name="Gujja S."/>
            <person name="Hansen M."/>
            <person name="Howarth C."/>
            <person name="Imamovic A."/>
            <person name="Ireland A."/>
            <person name="Larimer J."/>
            <person name="McCowan C."/>
            <person name="Murphy C."/>
            <person name="Pearson M."/>
            <person name="Poon T.W."/>
            <person name="Priest M."/>
            <person name="Roberts A."/>
            <person name="Saif S."/>
            <person name="Shea T."/>
            <person name="Sisk P."/>
            <person name="Sykes S."/>
            <person name="Wortman J."/>
            <person name="Nusbaum C."/>
            <person name="Birren B."/>
        </authorList>
    </citation>
    <scope>NUCLEOTIDE SEQUENCE [LARGE SCALE GENOMIC DNA]</scope>
    <source>
        <strain evidence="4">ACB1</strain>
    </source>
</reference>
<dbReference type="Proteomes" id="UP000018461">
    <property type="component" value="Unassembled WGS sequence"/>
</dbReference>
<dbReference type="AlphaFoldDB" id="G9WN51"/>
<dbReference type="PANTHER" id="PTHR13778:SF47">
    <property type="entry name" value="LIPOPOLYSACCHARIDE 1,3-GALACTOSYLTRANSFERASE"/>
    <property type="match status" value="1"/>
</dbReference>
<keyword evidence="2" id="KW-0808">Transferase</keyword>
<organism evidence="4 5">
    <name type="scientific">Oribacterium parvum ACB1</name>
    <dbReference type="NCBI Taxonomy" id="796943"/>
    <lineage>
        <taxon>Bacteria</taxon>
        <taxon>Bacillati</taxon>
        <taxon>Bacillota</taxon>
        <taxon>Clostridia</taxon>
        <taxon>Lachnospirales</taxon>
        <taxon>Lachnospiraceae</taxon>
        <taxon>Oribacterium</taxon>
    </lineage>
</organism>